<feature type="transmembrane region" description="Helical" evidence="6">
    <location>
        <begin position="373"/>
        <end position="392"/>
    </location>
</feature>
<dbReference type="SUPFAM" id="SSF103473">
    <property type="entry name" value="MFS general substrate transporter"/>
    <property type="match status" value="1"/>
</dbReference>
<feature type="transmembrane region" description="Helical" evidence="6">
    <location>
        <begin position="237"/>
        <end position="256"/>
    </location>
</feature>
<dbReference type="Gene3D" id="1.20.1250.20">
    <property type="entry name" value="MFS general substrate transporter like domains"/>
    <property type="match status" value="2"/>
</dbReference>
<evidence type="ECO:0000313" key="8">
    <source>
        <dbReference type="Proteomes" id="UP000319852"/>
    </source>
</evidence>
<evidence type="ECO:0000256" key="2">
    <source>
        <dbReference type="ARBA" id="ARBA00022475"/>
    </source>
</evidence>
<name>A0A517MR85_9BACT</name>
<feature type="transmembrane region" description="Helical" evidence="6">
    <location>
        <begin position="282"/>
        <end position="303"/>
    </location>
</feature>
<accession>A0A517MR85</accession>
<feature type="transmembrane region" description="Helical" evidence="6">
    <location>
        <begin position="117"/>
        <end position="134"/>
    </location>
</feature>
<feature type="transmembrane region" description="Helical" evidence="6">
    <location>
        <begin position="346"/>
        <end position="366"/>
    </location>
</feature>
<evidence type="ECO:0000256" key="1">
    <source>
        <dbReference type="ARBA" id="ARBA00004429"/>
    </source>
</evidence>
<evidence type="ECO:0000256" key="4">
    <source>
        <dbReference type="ARBA" id="ARBA00022989"/>
    </source>
</evidence>
<dbReference type="AlphaFoldDB" id="A0A517MR85"/>
<dbReference type="InterPro" id="IPR005275">
    <property type="entry name" value="Lfuc_symporter_FucP"/>
</dbReference>
<dbReference type="PANTHER" id="PTHR43702:SF11">
    <property type="entry name" value="L-FUCOSE-PROTON SYMPORTER"/>
    <property type="match status" value="1"/>
</dbReference>
<feature type="transmembrane region" description="Helical" evidence="6">
    <location>
        <begin position="65"/>
        <end position="85"/>
    </location>
</feature>
<protein>
    <submittedName>
        <fullName evidence="7">L-fucose-proton symporter</fullName>
    </submittedName>
</protein>
<keyword evidence="5 6" id="KW-0472">Membrane</keyword>
<dbReference type="KEGG" id="amob:HG15A2_06550"/>
<dbReference type="PANTHER" id="PTHR43702">
    <property type="entry name" value="L-FUCOSE-PROTON SYMPORTER"/>
    <property type="match status" value="1"/>
</dbReference>
<gene>
    <name evidence="7" type="primary">fucP_1</name>
    <name evidence="7" type="ORF">HG15A2_06550</name>
</gene>
<dbReference type="GO" id="GO:0005886">
    <property type="term" value="C:plasma membrane"/>
    <property type="evidence" value="ECO:0007669"/>
    <property type="project" value="UniProtKB-SubCell"/>
</dbReference>
<dbReference type="EMBL" id="CP036263">
    <property type="protein sequence ID" value="QDS97394.1"/>
    <property type="molecule type" value="Genomic_DNA"/>
</dbReference>
<feature type="transmembrane region" description="Helical" evidence="6">
    <location>
        <begin position="442"/>
        <end position="462"/>
    </location>
</feature>
<dbReference type="InterPro" id="IPR050375">
    <property type="entry name" value="MFS_TsgA-like"/>
</dbReference>
<keyword evidence="8" id="KW-1185">Reference proteome</keyword>
<keyword evidence="2" id="KW-1003">Cell membrane</keyword>
<dbReference type="CDD" id="cd17394">
    <property type="entry name" value="MFS_FucP_like"/>
    <property type="match status" value="1"/>
</dbReference>
<feature type="transmembrane region" description="Helical" evidence="6">
    <location>
        <begin position="323"/>
        <end position="340"/>
    </location>
</feature>
<keyword evidence="4 6" id="KW-1133">Transmembrane helix</keyword>
<dbReference type="GO" id="GO:0015535">
    <property type="term" value="F:fucose:proton symporter activity"/>
    <property type="evidence" value="ECO:0007669"/>
    <property type="project" value="InterPro"/>
</dbReference>
<evidence type="ECO:0000256" key="5">
    <source>
        <dbReference type="ARBA" id="ARBA00023136"/>
    </source>
</evidence>
<organism evidence="7 8">
    <name type="scientific">Adhaeretor mobilis</name>
    <dbReference type="NCBI Taxonomy" id="1930276"/>
    <lineage>
        <taxon>Bacteria</taxon>
        <taxon>Pseudomonadati</taxon>
        <taxon>Planctomycetota</taxon>
        <taxon>Planctomycetia</taxon>
        <taxon>Pirellulales</taxon>
        <taxon>Lacipirellulaceae</taxon>
        <taxon>Adhaeretor</taxon>
    </lineage>
</organism>
<reference evidence="7 8" key="1">
    <citation type="submission" date="2019-02" db="EMBL/GenBank/DDBJ databases">
        <title>Deep-cultivation of Planctomycetes and their phenomic and genomic characterization uncovers novel biology.</title>
        <authorList>
            <person name="Wiegand S."/>
            <person name="Jogler M."/>
            <person name="Boedeker C."/>
            <person name="Pinto D."/>
            <person name="Vollmers J."/>
            <person name="Rivas-Marin E."/>
            <person name="Kohn T."/>
            <person name="Peeters S.H."/>
            <person name="Heuer A."/>
            <person name="Rast P."/>
            <person name="Oberbeckmann S."/>
            <person name="Bunk B."/>
            <person name="Jeske O."/>
            <person name="Meyerdierks A."/>
            <person name="Storesund J.E."/>
            <person name="Kallscheuer N."/>
            <person name="Luecker S."/>
            <person name="Lage O.M."/>
            <person name="Pohl T."/>
            <person name="Merkel B.J."/>
            <person name="Hornburger P."/>
            <person name="Mueller R.-W."/>
            <person name="Bruemmer F."/>
            <person name="Labrenz M."/>
            <person name="Spormann A.M."/>
            <person name="Op den Camp H."/>
            <person name="Overmann J."/>
            <person name="Amann R."/>
            <person name="Jetten M.S.M."/>
            <person name="Mascher T."/>
            <person name="Medema M.H."/>
            <person name="Devos D.P."/>
            <person name="Kaster A.-K."/>
            <person name="Ovreas L."/>
            <person name="Rohde M."/>
            <person name="Galperin M.Y."/>
            <person name="Jogler C."/>
        </authorList>
    </citation>
    <scope>NUCLEOTIDE SEQUENCE [LARGE SCALE GENOMIC DNA]</scope>
    <source>
        <strain evidence="7 8">HG15A2</strain>
    </source>
</reference>
<dbReference type="InterPro" id="IPR011701">
    <property type="entry name" value="MFS"/>
</dbReference>
<feature type="transmembrane region" description="Helical" evidence="6">
    <location>
        <begin position="24"/>
        <end position="41"/>
    </location>
</feature>
<evidence type="ECO:0000256" key="6">
    <source>
        <dbReference type="SAM" id="Phobius"/>
    </source>
</evidence>
<feature type="transmembrane region" description="Helical" evidence="6">
    <location>
        <begin position="92"/>
        <end position="111"/>
    </location>
</feature>
<feature type="transmembrane region" description="Helical" evidence="6">
    <location>
        <begin position="404"/>
        <end position="422"/>
    </location>
</feature>
<dbReference type="Proteomes" id="UP000319852">
    <property type="component" value="Chromosome"/>
</dbReference>
<evidence type="ECO:0000313" key="7">
    <source>
        <dbReference type="EMBL" id="QDS97394.1"/>
    </source>
</evidence>
<dbReference type="InterPro" id="IPR036259">
    <property type="entry name" value="MFS_trans_sf"/>
</dbReference>
<sequence>MSDPVVDVPSDQSPESAAVVPKKYFFIFCLTTTLFALWGFANDFTNPLVKAFQQIFQISTRESSWVQMAFYGGYASMAIPAALVIRKFGYKFGIIVGLALYAIGALLTIPASMQMQFSIFLVGFYVLTFGLAFLETTANPFILSMGPPETATRRLNLAQAFNPIGSLTGMLIASQFVLPQLGINDFAEKEKAAHPEYEQMLPSEVGGLINEAFSEFAETEKDEFQEMQAKDLRIVRIPYVTVAVILIALLLVFAFSKFPQADVEHDQIELGQLVGELTTMRYLGGVVAQAFYVGAQIMCWTYIIHYGMTLHGMSIDTAQKWNIAAMIIFLCSRFICTFLLQYLNAGVLLGILAIGGLLLTLGTIYIESIVGMYCLVGISACMSLMFPTIYGLALDGINPEDAKLASAGLIFAIVGGAVMPFLQADIIDKGTVELFGSTLESVRASFFLPAICFVVIAIYGFASSRPRTA</sequence>
<dbReference type="RefSeq" id="WP_145057739.1">
    <property type="nucleotide sequence ID" value="NZ_CP036263.1"/>
</dbReference>
<proteinExistence type="predicted"/>
<dbReference type="Pfam" id="PF07690">
    <property type="entry name" value="MFS_1"/>
    <property type="match status" value="1"/>
</dbReference>
<comment type="subcellular location">
    <subcellularLocation>
        <location evidence="1">Cell inner membrane</location>
        <topology evidence="1">Multi-pass membrane protein</topology>
    </subcellularLocation>
</comment>
<evidence type="ECO:0000256" key="3">
    <source>
        <dbReference type="ARBA" id="ARBA00022692"/>
    </source>
</evidence>
<dbReference type="NCBIfam" id="TIGR00885">
    <property type="entry name" value="fucP"/>
    <property type="match status" value="1"/>
</dbReference>
<dbReference type="OrthoDB" id="9795150at2"/>
<keyword evidence="3 6" id="KW-0812">Transmembrane</keyword>